<dbReference type="GO" id="GO:0046872">
    <property type="term" value="F:metal ion binding"/>
    <property type="evidence" value="ECO:0007669"/>
    <property type="project" value="UniProtKB-UniRule"/>
</dbReference>
<dbReference type="InterPro" id="IPR033114">
    <property type="entry name" value="HNH_CAS9"/>
</dbReference>
<comment type="cofactor">
    <cofactor evidence="1">
        <name>Mg(2+)</name>
        <dbReference type="ChEBI" id="CHEBI:18420"/>
    </cofactor>
</comment>
<evidence type="ECO:0000256" key="12">
    <source>
        <dbReference type="HAMAP-Rule" id="MF_01480"/>
    </source>
</evidence>
<dbReference type="GO" id="GO:0003677">
    <property type="term" value="F:DNA binding"/>
    <property type="evidence" value="ECO:0007669"/>
    <property type="project" value="UniProtKB-UniRule"/>
</dbReference>
<dbReference type="Pfam" id="PF18541">
    <property type="entry name" value="RuvC_III"/>
    <property type="match status" value="1"/>
</dbReference>
<evidence type="ECO:0000256" key="1">
    <source>
        <dbReference type="ARBA" id="ARBA00001946"/>
    </source>
</evidence>
<dbReference type="Proteomes" id="UP000318554">
    <property type="component" value="Unassembled WGS sequence"/>
</dbReference>
<evidence type="ECO:0000259" key="14">
    <source>
        <dbReference type="PROSITE" id="PS51749"/>
    </source>
</evidence>
<gene>
    <name evidence="12 15" type="primary">cas9</name>
    <name evidence="15" type="ORF">Taqua_00748</name>
</gene>
<feature type="region of interest" description="Disordered" evidence="13">
    <location>
        <begin position="930"/>
        <end position="955"/>
    </location>
</feature>
<evidence type="ECO:0000256" key="11">
    <source>
        <dbReference type="ARBA" id="ARBA00046380"/>
    </source>
</evidence>
<keyword evidence="9 12" id="KW-0238">DNA-binding</keyword>
<evidence type="ECO:0000256" key="3">
    <source>
        <dbReference type="ARBA" id="ARBA00022723"/>
    </source>
</evidence>
<dbReference type="AlphaFoldDB" id="A0A554WRS9"/>
<keyword evidence="16" id="KW-1185">Reference proteome</keyword>
<dbReference type="HAMAP" id="MF_01480">
    <property type="entry name" value="Cas9"/>
    <property type="match status" value="1"/>
</dbReference>
<evidence type="ECO:0000256" key="9">
    <source>
        <dbReference type="ARBA" id="ARBA00023125"/>
    </source>
</evidence>
<reference evidence="15 16" key="1">
    <citation type="submission" date="2019-07" db="EMBL/GenBank/DDBJ databases">
        <title>Tepidimonas aquatica CLN-1 draft genome.</title>
        <authorList>
            <person name="Da Costa M.S."/>
            <person name="Froufe H.J.C."/>
            <person name="Egas C."/>
            <person name="Albuquerque L."/>
        </authorList>
    </citation>
    <scope>NUCLEOTIDE SEQUENCE [LARGE SCALE GENOMIC DNA]</scope>
    <source>
        <strain evidence="15 16">CLN-1</strain>
    </source>
</reference>
<feature type="compositionally biased region" description="Basic and acidic residues" evidence="13">
    <location>
        <begin position="930"/>
        <end position="950"/>
    </location>
</feature>
<evidence type="ECO:0000256" key="10">
    <source>
        <dbReference type="ARBA" id="ARBA00023211"/>
    </source>
</evidence>
<sequence>MSHNKTPESLVFGFDIGIASVGWCVLSDTRIVDLGVRCFDKAETAKDGEPLNLARRIARLMRRRLRRRAWRLVKLARLLKREGLIAHLDEVRSPAPVSPWRLRVEGLDRRLTSEEWARVLYHLCKHRGFHWLSRAEEKKAEGDKKEGGKVKEGLANTQRRMKEKNYRTAAEMVLAEFPDAWRNKAGAYDKSLSRALLADELALLFQRQRELGNPHAGTALEAKILGTGNRKSGIFWEQKPPLSGEALLKMLGRCTLERTGGPDGKGEYRAPKASFTAERHVWLTRLNNLRLVVDGVTRPLTEAERQIILPLPYRQAGDFKYEHVRKALTKAGLGDFTFAGVNEDKEKDVLVKLPAWQTLRKAMKDKGLETEWEGLAGRAIGGDPAMLDAIAWVLSVFKDGAEVEAELAKLNLPGGEKMIEALSEVSFDKFHNLSLKALRKIVPHMEGGLRYDEACQAAGYHHSQPQAGEGKKSRFLPPLYSGRDKDGRMIFNDRLDVPRNPVVLRALNQARKVMNALIREYGSPAAVHIEMARDLSRPFDERNKIRKAQEEYREKNEKDKAAFAAEYGIAAKSREFEKFQLYREQQGKCAYSLKPLDLHRVIFEPGYAEVDHVLPYSRSFDDGKNNKVLSLTEENRNKGNRTPYEYLMAIDPSGERWREFAAFVEANKNYRLAKRQRLLRKDFTGKAAEEFRERNLNDTRYICRFFKNWVENHLQLAEKVEADGTVLPVAKRCVVLNGQTTAFLRARWGLLKIRSESDRHHALDAAVVAACSHSMVKRLADYSRRRELENLRAGFPDPETGEILDPAMFQRLAEHFPEPWPHFRQELQARLFVDDAEELRTRLEVFGTYSKEALAAVRPLFVSRAPQRRNGGAAHKDTIYAQPERLKAQGGVTQRVPLASLKLADLDKLIDPHRNEKLYAAIRARLEAHGGKGEKAFPPDNPLRKPDRDGNPTGPIVRTVTLVIDKLSGIPMRGGIAKNDTMLRVDVFRHKKDGKFHLVPIYVHHAAIYRRTGELPNRAIVAFKDEEDWTLIDDQNFDFLFSAHPNDFLRIALKQEVLSGYFASCDRSTGNIGLWAHDRNSGVGKDGFIRTGVKTATAFEKFHVDVLGNLYPAPKEVRRGLA</sequence>
<evidence type="ECO:0000256" key="8">
    <source>
        <dbReference type="ARBA" id="ARBA00023118"/>
    </source>
</evidence>
<evidence type="ECO:0000256" key="5">
    <source>
        <dbReference type="ARBA" id="ARBA00022801"/>
    </source>
</evidence>
<dbReference type="Gene3D" id="3.30.420.10">
    <property type="entry name" value="Ribonuclease H-like superfamily/Ribonuclease H"/>
    <property type="match status" value="3"/>
</dbReference>
<keyword evidence="3" id="KW-0479">Metal-binding</keyword>
<keyword evidence="5 12" id="KW-0378">Hydrolase</keyword>
<evidence type="ECO:0000256" key="4">
    <source>
        <dbReference type="ARBA" id="ARBA00022759"/>
    </source>
</evidence>
<evidence type="ECO:0000256" key="13">
    <source>
        <dbReference type="SAM" id="MobiDB-lite"/>
    </source>
</evidence>
<keyword evidence="7 12" id="KW-0694">RNA-binding</keyword>
<evidence type="ECO:0000256" key="2">
    <source>
        <dbReference type="ARBA" id="ARBA00022722"/>
    </source>
</evidence>
<dbReference type="InterPro" id="IPR041383">
    <property type="entry name" value="RuvC_III"/>
</dbReference>
<comment type="similarity">
    <text evidence="12">Belongs to the CRISPR-associated Cas9 family.</text>
</comment>
<keyword evidence="10" id="KW-0464">Manganese</keyword>
<dbReference type="GO" id="GO:0016787">
    <property type="term" value="F:hydrolase activity"/>
    <property type="evidence" value="ECO:0007669"/>
    <property type="project" value="UniProtKB-KW"/>
</dbReference>
<evidence type="ECO:0000313" key="16">
    <source>
        <dbReference type="Proteomes" id="UP000318554"/>
    </source>
</evidence>
<dbReference type="InterPro" id="IPR028629">
    <property type="entry name" value="Cas9"/>
</dbReference>
<comment type="domain">
    <text evidence="12">Has 2 endonuclease domains. The discontinuous RuvC-like domain cleaves the target DNA noncomplementary to crRNA while the HNH nuclease domain cleaves the target DNA complementary to crRNA.</text>
</comment>
<dbReference type="InterPro" id="IPR003615">
    <property type="entry name" value="HNH_nuc"/>
</dbReference>
<dbReference type="Pfam" id="PF13395">
    <property type="entry name" value="HNH_4"/>
    <property type="match status" value="1"/>
</dbReference>
<feature type="active site" description="Proton acceptor for HNH nuclease domain" evidence="12">
    <location>
        <position position="612"/>
    </location>
</feature>
<dbReference type="RefSeq" id="WP_144324870.1">
    <property type="nucleotide sequence ID" value="NZ_VJNA01000007.1"/>
</dbReference>
<dbReference type="GO" id="GO:0003723">
    <property type="term" value="F:RNA binding"/>
    <property type="evidence" value="ECO:0007669"/>
    <property type="project" value="UniProtKB-UniRule"/>
</dbReference>
<evidence type="ECO:0000256" key="7">
    <source>
        <dbReference type="ARBA" id="ARBA00022884"/>
    </source>
</evidence>
<name>A0A554WRS9_9BURK</name>
<feature type="active site" description="For RuvC-like nuclease domain" evidence="12">
    <location>
        <position position="15"/>
    </location>
</feature>
<comment type="function">
    <text evidence="12">CRISPR (clustered regularly interspaced short palindromic repeat) is an adaptive immune system that provides protection against mobile genetic elements (viruses, transposable elements and conjugative plasmids). CRISPR clusters contain spacers, sequences complementary to antecedent mobile elements, and target invading nucleic acids. CRISPR clusters are transcribed and processed into CRISPR RNA (crRNA). In type II CRISPR systems correct processing of pre-crRNA requires a trans-encoded small RNA (tracrRNA), endogenous ribonuclease 3 (rnc) and this protein. The tracrRNA serves as a guide for ribonuclease 3-aided processing of pre-crRNA. Subsequently Cas9/crRNA/tracrRNA endonucleolytically cleaves linear or circular dsDNA target complementary to the spacer; Cas9 is inactive in the absence of the 2 guide RNAs (gRNA). Cas9 recognizes the protospacer adjacent motif (PAM) in the CRISPR repeat sequences to help distinguish self versus nonself, as targets within the bacterial CRISPR locus do not have PAMs. PAM recognition is also required for catalytic activity.</text>
</comment>
<comment type="caution">
    <text evidence="12">Lacks conserved residue(s) required for the propagation of feature annotation.</text>
</comment>
<dbReference type="EMBL" id="VJNA01000007">
    <property type="protein sequence ID" value="TSE26274.1"/>
    <property type="molecule type" value="Genomic_DNA"/>
</dbReference>
<dbReference type="GO" id="GO:0051607">
    <property type="term" value="P:defense response to virus"/>
    <property type="evidence" value="ECO:0007669"/>
    <property type="project" value="UniProtKB-UniRule"/>
</dbReference>
<dbReference type="PROSITE" id="PS51749">
    <property type="entry name" value="HNH_CAS9"/>
    <property type="match status" value="1"/>
</dbReference>
<dbReference type="OrthoDB" id="9777169at2"/>
<proteinExistence type="inferred from homology"/>
<dbReference type="EC" id="3.1.-.-" evidence="12"/>
<accession>A0A554WRS9</accession>
<protein>
    <recommendedName>
        <fullName evidence="12">CRISPR-associated endonuclease Cas9</fullName>
        <ecNumber evidence="12">3.1.-.-</ecNumber>
    </recommendedName>
</protein>
<keyword evidence="2 12" id="KW-0540">Nuclease</keyword>
<keyword evidence="4 12" id="KW-0255">Endonuclease</keyword>
<evidence type="ECO:0000256" key="6">
    <source>
        <dbReference type="ARBA" id="ARBA00022842"/>
    </source>
</evidence>
<keyword evidence="6" id="KW-0460">Magnesium</keyword>
<organism evidence="15 16">
    <name type="scientific">Tepidimonas aquatica</name>
    <dbReference type="NCBI Taxonomy" id="247482"/>
    <lineage>
        <taxon>Bacteria</taxon>
        <taxon>Pseudomonadati</taxon>
        <taxon>Pseudomonadota</taxon>
        <taxon>Betaproteobacteria</taxon>
        <taxon>Burkholderiales</taxon>
        <taxon>Tepidimonas</taxon>
    </lineage>
</organism>
<comment type="caution">
    <text evidence="15">The sequence shown here is derived from an EMBL/GenBank/DDBJ whole genome shotgun (WGS) entry which is preliminary data.</text>
</comment>
<dbReference type="NCBIfam" id="TIGR01865">
    <property type="entry name" value="cas_Csn1"/>
    <property type="match status" value="1"/>
</dbReference>
<feature type="domain" description="HNH Cas9-type" evidence="14">
    <location>
        <begin position="538"/>
        <end position="696"/>
    </location>
</feature>
<dbReference type="InterPro" id="IPR036397">
    <property type="entry name" value="RNaseH_sf"/>
</dbReference>
<evidence type="ECO:0000313" key="15">
    <source>
        <dbReference type="EMBL" id="TSE26274.1"/>
    </source>
</evidence>
<dbReference type="GO" id="GO:0004519">
    <property type="term" value="F:endonuclease activity"/>
    <property type="evidence" value="ECO:0007669"/>
    <property type="project" value="UniProtKB-UniRule"/>
</dbReference>
<comment type="subunit">
    <text evidence="11 12">Monomer. Binds crRNA and tracrRNA.</text>
</comment>
<dbReference type="GO" id="GO:0043571">
    <property type="term" value="P:maintenance of CRISPR repeat elements"/>
    <property type="evidence" value="ECO:0007669"/>
    <property type="project" value="UniProtKB-UniRule"/>
</dbReference>
<keyword evidence="8 12" id="KW-0051">Antiviral defense</keyword>